<feature type="transmembrane region" description="Helical" evidence="2">
    <location>
        <begin position="97"/>
        <end position="126"/>
    </location>
</feature>
<evidence type="ECO:0008006" key="5">
    <source>
        <dbReference type="Google" id="ProtNLM"/>
    </source>
</evidence>
<reference evidence="3" key="1">
    <citation type="journal article" date="2021" name="Genome Biol. Evol.">
        <title>A High-Quality Reference Genome for a Parasitic Bivalve with Doubly Uniparental Inheritance (Bivalvia: Unionida).</title>
        <authorList>
            <person name="Smith C.H."/>
        </authorList>
    </citation>
    <scope>NUCLEOTIDE SEQUENCE</scope>
    <source>
        <strain evidence="3">CHS0354</strain>
    </source>
</reference>
<dbReference type="Pfam" id="PF16015">
    <property type="entry name" value="Promethin"/>
    <property type="match status" value="1"/>
</dbReference>
<proteinExistence type="predicted"/>
<keyword evidence="4" id="KW-1185">Reference proteome</keyword>
<reference evidence="3" key="2">
    <citation type="journal article" date="2021" name="Genome Biol. Evol.">
        <title>Developing a high-quality reference genome for a parasitic bivalve with doubly uniparental inheritance (Bivalvia: Unionida).</title>
        <authorList>
            <person name="Smith C.H."/>
        </authorList>
    </citation>
    <scope>NUCLEOTIDE SEQUENCE</scope>
    <source>
        <strain evidence="3">CHS0354</strain>
        <tissue evidence="3">Mantle</tissue>
    </source>
</reference>
<feature type="region of interest" description="Disordered" evidence="1">
    <location>
        <begin position="1"/>
        <end position="20"/>
    </location>
</feature>
<reference evidence="3" key="3">
    <citation type="submission" date="2023-05" db="EMBL/GenBank/DDBJ databases">
        <authorList>
            <person name="Smith C.H."/>
        </authorList>
    </citation>
    <scope>NUCLEOTIDE SEQUENCE</scope>
    <source>
        <strain evidence="3">CHS0354</strain>
        <tissue evidence="3">Mantle</tissue>
    </source>
</reference>
<gene>
    <name evidence="3" type="ORF">CHS0354_033253</name>
</gene>
<keyword evidence="2" id="KW-1133">Transmembrane helix</keyword>
<keyword evidence="2" id="KW-0812">Transmembrane</keyword>
<evidence type="ECO:0000256" key="1">
    <source>
        <dbReference type="SAM" id="MobiDB-lite"/>
    </source>
</evidence>
<dbReference type="EMBL" id="JAEAOA010001951">
    <property type="protein sequence ID" value="KAK3586129.1"/>
    <property type="molecule type" value="Genomic_DNA"/>
</dbReference>
<evidence type="ECO:0000313" key="3">
    <source>
        <dbReference type="EMBL" id="KAK3586129.1"/>
    </source>
</evidence>
<feature type="transmembrane region" description="Helical" evidence="2">
    <location>
        <begin position="70"/>
        <end position="90"/>
    </location>
</feature>
<accession>A0AAE0S6M8</accession>
<evidence type="ECO:0000313" key="4">
    <source>
        <dbReference type="Proteomes" id="UP001195483"/>
    </source>
</evidence>
<protein>
    <recommendedName>
        <fullName evidence="5">Promethin</fullName>
    </recommendedName>
</protein>
<keyword evidence="2" id="KW-0472">Membrane</keyword>
<dbReference type="AlphaFoldDB" id="A0AAE0S6M8"/>
<organism evidence="3 4">
    <name type="scientific">Potamilus streckersoni</name>
    <dbReference type="NCBI Taxonomy" id="2493646"/>
    <lineage>
        <taxon>Eukaryota</taxon>
        <taxon>Metazoa</taxon>
        <taxon>Spiralia</taxon>
        <taxon>Lophotrochozoa</taxon>
        <taxon>Mollusca</taxon>
        <taxon>Bivalvia</taxon>
        <taxon>Autobranchia</taxon>
        <taxon>Heteroconchia</taxon>
        <taxon>Palaeoheterodonta</taxon>
        <taxon>Unionida</taxon>
        <taxon>Unionoidea</taxon>
        <taxon>Unionidae</taxon>
        <taxon>Ambleminae</taxon>
        <taxon>Lampsilini</taxon>
        <taxon>Potamilus</taxon>
    </lineage>
</organism>
<evidence type="ECO:0000256" key="2">
    <source>
        <dbReference type="SAM" id="Phobius"/>
    </source>
</evidence>
<sequence length="160" mass="18128">MTDQTIPKDKEEDIPKDKEEESDFKDFFKAIGIHLPPNRMFRNAKLYAESHPVAAIFFLIFTIMSSGPLICFVIFVIGSITVTFFGFLFVEGTCLMIAIMMLGGVLVFVFFMALGIFIFIATVIYIDSITEVLLQKITRTFISYLPTITFPKQEIVAKAE</sequence>
<comment type="caution">
    <text evidence="3">The sequence shown here is derived from an EMBL/GenBank/DDBJ whole genome shotgun (WGS) entry which is preliminary data.</text>
</comment>
<feature type="transmembrane region" description="Helical" evidence="2">
    <location>
        <begin position="46"/>
        <end position="64"/>
    </location>
</feature>
<name>A0AAE0S6M8_9BIVA</name>
<dbReference type="Proteomes" id="UP001195483">
    <property type="component" value="Unassembled WGS sequence"/>
</dbReference>